<name>A0A0G2J9M3_9EURO</name>
<gene>
    <name evidence="2" type="ORF">EMCG_01456</name>
</gene>
<dbReference type="AlphaFoldDB" id="A0A0G2J9M3"/>
<dbReference type="PANTHER" id="PTHR38048:SF2">
    <property type="entry name" value="HEMERYTHRIN-LIKE DOMAIN-CONTAINING PROTEIN"/>
    <property type="match status" value="1"/>
</dbReference>
<reference evidence="3" key="1">
    <citation type="journal article" date="2015" name="PLoS Genet.">
        <title>The dynamic genome and transcriptome of the human fungal pathogen Blastomyces and close relative Emmonsia.</title>
        <authorList>
            <person name="Munoz J.F."/>
            <person name="Gauthier G.M."/>
            <person name="Desjardins C.A."/>
            <person name="Gallo J.E."/>
            <person name="Holder J."/>
            <person name="Sullivan T.D."/>
            <person name="Marty A.J."/>
            <person name="Carmen J.C."/>
            <person name="Chen Z."/>
            <person name="Ding L."/>
            <person name="Gujja S."/>
            <person name="Magrini V."/>
            <person name="Misas E."/>
            <person name="Mitreva M."/>
            <person name="Priest M."/>
            <person name="Saif S."/>
            <person name="Whiston E.A."/>
            <person name="Young S."/>
            <person name="Zeng Q."/>
            <person name="Goldman W.E."/>
            <person name="Mardis E.R."/>
            <person name="Taylor J.W."/>
            <person name="McEwen J.G."/>
            <person name="Clay O.K."/>
            <person name="Klein B.S."/>
            <person name="Cuomo C.A."/>
        </authorList>
    </citation>
    <scope>NUCLEOTIDE SEQUENCE [LARGE SCALE GENOMIC DNA]</scope>
    <source>
        <strain evidence="3">UAMH 3008</strain>
    </source>
</reference>
<comment type="caution">
    <text evidence="2">The sequence shown here is derived from an EMBL/GenBank/DDBJ whole genome shotgun (WGS) entry which is preliminary data.</text>
</comment>
<dbReference type="InterPro" id="IPR012312">
    <property type="entry name" value="Hemerythrin-like"/>
</dbReference>
<dbReference type="InterPro" id="IPR053206">
    <property type="entry name" value="Dimeric_xanthone_biosynth"/>
</dbReference>
<evidence type="ECO:0000313" key="2">
    <source>
        <dbReference type="EMBL" id="KKZ64231.1"/>
    </source>
</evidence>
<dbReference type="Pfam" id="PF01814">
    <property type="entry name" value="Hemerythrin"/>
    <property type="match status" value="1"/>
</dbReference>
<accession>A0A0G2J9M3</accession>
<evidence type="ECO:0000313" key="3">
    <source>
        <dbReference type="Proteomes" id="UP000034164"/>
    </source>
</evidence>
<evidence type="ECO:0000259" key="1">
    <source>
        <dbReference type="Pfam" id="PF01814"/>
    </source>
</evidence>
<sequence>MITKPSRAPWADGPFHLIATPSKHLDNSLGHVYCASEMAHAHNTIIRGLNAILQQGPYVRVVTDEQFNAKDVTDLLFYVQSWTKMVNHHHLVEESYIFPGIERFTGRPGFMDETKHEHELFHDGIAKLLVYASATKSEEYRWKGTDGMKGIIDSFSKHLTDHLYAEIDSFLAMEDLDSPALKKTWEKAVDIAKKTGNLAMLYDIFPVVLGCADKTYEGGHDFPPLPWAMPFLVKFWFAAGNGAWRFNPCDWWGKPRPLAFGPPEVLSGT</sequence>
<dbReference type="Gene3D" id="1.20.120.520">
    <property type="entry name" value="nmb1532 protein domain like"/>
    <property type="match status" value="1"/>
</dbReference>
<dbReference type="Proteomes" id="UP000034164">
    <property type="component" value="Unassembled WGS sequence"/>
</dbReference>
<protein>
    <recommendedName>
        <fullName evidence="1">Hemerythrin-like domain-containing protein</fullName>
    </recommendedName>
</protein>
<dbReference type="OrthoDB" id="58416at2759"/>
<dbReference type="VEuPathDB" id="FungiDB:EMCG_01456"/>
<organism evidence="2 3">
    <name type="scientific">[Emmonsia] crescens</name>
    <dbReference type="NCBI Taxonomy" id="73230"/>
    <lineage>
        <taxon>Eukaryota</taxon>
        <taxon>Fungi</taxon>
        <taxon>Dikarya</taxon>
        <taxon>Ascomycota</taxon>
        <taxon>Pezizomycotina</taxon>
        <taxon>Eurotiomycetes</taxon>
        <taxon>Eurotiomycetidae</taxon>
        <taxon>Onygenales</taxon>
        <taxon>Ajellomycetaceae</taxon>
        <taxon>Emergomyces</taxon>
    </lineage>
</organism>
<dbReference type="PANTHER" id="PTHR38048">
    <property type="entry name" value="EXPRESSED PROTEIN"/>
    <property type="match status" value="1"/>
</dbReference>
<feature type="domain" description="Hemerythrin-like" evidence="1">
    <location>
        <begin position="38"/>
        <end position="166"/>
    </location>
</feature>
<proteinExistence type="predicted"/>
<dbReference type="EMBL" id="LCZI01000837">
    <property type="protein sequence ID" value="KKZ64231.1"/>
    <property type="molecule type" value="Genomic_DNA"/>
</dbReference>